<dbReference type="RefSeq" id="WP_078707609.1">
    <property type="nucleotide sequence ID" value="NZ_FUXL01000004.1"/>
</dbReference>
<evidence type="ECO:0000256" key="1">
    <source>
        <dbReference type="SAM" id="Phobius"/>
    </source>
</evidence>
<feature type="transmembrane region" description="Helical" evidence="1">
    <location>
        <begin position="265"/>
        <end position="284"/>
    </location>
</feature>
<proteinExistence type="predicted"/>
<dbReference type="EMBL" id="FUXL01000004">
    <property type="protein sequence ID" value="SJZ92648.1"/>
    <property type="molecule type" value="Genomic_DNA"/>
</dbReference>
<dbReference type="PANTHER" id="PTHR23028">
    <property type="entry name" value="ACETYLTRANSFERASE"/>
    <property type="match status" value="1"/>
</dbReference>
<feature type="domain" description="Acyltransferase 3" evidence="2">
    <location>
        <begin position="13"/>
        <end position="316"/>
    </location>
</feature>
<feature type="transmembrane region" description="Helical" evidence="1">
    <location>
        <begin position="129"/>
        <end position="154"/>
    </location>
</feature>
<dbReference type="PANTHER" id="PTHR23028:SF131">
    <property type="entry name" value="BLR2367 PROTEIN"/>
    <property type="match status" value="1"/>
</dbReference>
<protein>
    <submittedName>
        <fullName evidence="3">Exopolysaccharide production protein ExoZ</fullName>
    </submittedName>
</protein>
<feature type="transmembrane region" description="Helical" evidence="1">
    <location>
        <begin position="210"/>
        <end position="230"/>
    </location>
</feature>
<dbReference type="Pfam" id="PF01757">
    <property type="entry name" value="Acyl_transf_3"/>
    <property type="match status" value="1"/>
</dbReference>
<dbReference type="InterPro" id="IPR050879">
    <property type="entry name" value="Acyltransferase_3"/>
</dbReference>
<keyword evidence="1" id="KW-0812">Transmembrane</keyword>
<keyword evidence="1" id="KW-0472">Membrane</keyword>
<accession>A0A1T4PP25</accession>
<evidence type="ECO:0000313" key="4">
    <source>
        <dbReference type="Proteomes" id="UP000190135"/>
    </source>
</evidence>
<feature type="transmembrane region" description="Helical" evidence="1">
    <location>
        <begin position="52"/>
        <end position="69"/>
    </location>
</feature>
<dbReference type="GO" id="GO:0016747">
    <property type="term" value="F:acyltransferase activity, transferring groups other than amino-acyl groups"/>
    <property type="evidence" value="ECO:0007669"/>
    <property type="project" value="InterPro"/>
</dbReference>
<dbReference type="OrthoDB" id="9767863at2"/>
<organism evidence="3 4">
    <name type="scientific">Consotaella salsifontis</name>
    <dbReference type="NCBI Taxonomy" id="1365950"/>
    <lineage>
        <taxon>Bacteria</taxon>
        <taxon>Pseudomonadati</taxon>
        <taxon>Pseudomonadota</taxon>
        <taxon>Alphaproteobacteria</taxon>
        <taxon>Hyphomicrobiales</taxon>
        <taxon>Aurantimonadaceae</taxon>
        <taxon>Consotaella</taxon>
    </lineage>
</organism>
<evidence type="ECO:0000313" key="3">
    <source>
        <dbReference type="EMBL" id="SJZ92648.1"/>
    </source>
</evidence>
<reference evidence="4" key="1">
    <citation type="submission" date="2017-02" db="EMBL/GenBank/DDBJ databases">
        <authorList>
            <person name="Varghese N."/>
            <person name="Submissions S."/>
        </authorList>
    </citation>
    <scope>NUCLEOTIDE SEQUENCE [LARGE SCALE GENOMIC DNA]</scope>
    <source>
        <strain evidence="4">USBA 369</strain>
    </source>
</reference>
<feature type="transmembrane region" description="Helical" evidence="1">
    <location>
        <begin position="184"/>
        <end position="203"/>
    </location>
</feature>
<dbReference type="GO" id="GO:0016020">
    <property type="term" value="C:membrane"/>
    <property type="evidence" value="ECO:0007669"/>
    <property type="project" value="TreeGrafter"/>
</dbReference>
<dbReference type="InterPro" id="IPR002656">
    <property type="entry name" value="Acyl_transf_3_dom"/>
</dbReference>
<dbReference type="AlphaFoldDB" id="A0A1T4PP25"/>
<dbReference type="STRING" id="1365950.SAMN05428963_10457"/>
<feature type="transmembrane region" description="Helical" evidence="1">
    <location>
        <begin position="161"/>
        <end position="178"/>
    </location>
</feature>
<feature type="transmembrane region" description="Helical" evidence="1">
    <location>
        <begin position="304"/>
        <end position="326"/>
    </location>
</feature>
<name>A0A1T4PP25_9HYPH</name>
<feature type="transmembrane region" description="Helical" evidence="1">
    <location>
        <begin position="12"/>
        <end position="32"/>
    </location>
</feature>
<gene>
    <name evidence="3" type="ORF">SAMN05428963_10457</name>
</gene>
<feature type="transmembrane region" description="Helical" evidence="1">
    <location>
        <begin position="89"/>
        <end position="109"/>
    </location>
</feature>
<keyword evidence="4" id="KW-1185">Reference proteome</keyword>
<dbReference type="GO" id="GO:0000271">
    <property type="term" value="P:polysaccharide biosynthetic process"/>
    <property type="evidence" value="ECO:0007669"/>
    <property type="project" value="TreeGrafter"/>
</dbReference>
<keyword evidence="1" id="KW-1133">Transmembrane helix</keyword>
<dbReference type="Proteomes" id="UP000190135">
    <property type="component" value="Unassembled WGS sequence"/>
</dbReference>
<sequence>MSGETRERRKTIANIQMLRALAALGVVGHHIIDSLNNYIGNYNIHIDVGARGVDIFFVISGYIMAYTAMTSQTSPLRFATDRIFRIVPIYYILTLAASAALISGFKLFGQSFSAQELLLSLSFIPYPHGPILFVGWTLNYEMFFYAIFCMSLFFDNRIMSLTVSMLSIVVLCALHSHMSGALKTLSDPIIIEFALGIALLFILRTTRTPPLIAGMIGLSGFAGLVVPEFVALGAGSYRAVVATSAFLIVYSAISLEGSGRYTRSSLVLLLGNASYSLYLIHPFVLQVIGKISIKTGMNESWPGLLATVLTMIACSAMAGTALHLWLEKPMTKWLKGTARGTAGAVALQPTASEKLG</sequence>
<feature type="transmembrane region" description="Helical" evidence="1">
    <location>
        <begin position="236"/>
        <end position="253"/>
    </location>
</feature>
<evidence type="ECO:0000259" key="2">
    <source>
        <dbReference type="Pfam" id="PF01757"/>
    </source>
</evidence>